<evidence type="ECO:0000313" key="2">
    <source>
        <dbReference type="EMBL" id="DAF44232.1"/>
    </source>
</evidence>
<dbReference type="Pfam" id="PF14216">
    <property type="entry name" value="DUF4326"/>
    <property type="match status" value="1"/>
</dbReference>
<protein>
    <recommendedName>
        <fullName evidence="1">DUF4326 domain-containing protein</fullName>
    </recommendedName>
</protein>
<dbReference type="InterPro" id="IPR025475">
    <property type="entry name" value="DUF4326"/>
</dbReference>
<organism evidence="2">
    <name type="scientific">Myoviridae sp. ctNQV2</name>
    <dbReference type="NCBI Taxonomy" id="2827683"/>
    <lineage>
        <taxon>Viruses</taxon>
        <taxon>Duplodnaviria</taxon>
        <taxon>Heunggongvirae</taxon>
        <taxon>Uroviricota</taxon>
        <taxon>Caudoviricetes</taxon>
    </lineage>
</organism>
<proteinExistence type="predicted"/>
<sequence>MAVIVYNKNHEEHYGDNVFYIGRGSVFGNPFTHIKDRETKAVFVVENRDKAIDLYEPLFDKMYECDEEFKNEFDKMYEMYKEGQDIYLGCYCKPLRCHGDIIEKKLIQFSMKEKIKRAMKERRK</sequence>
<accession>A0A8S5RZX9</accession>
<evidence type="ECO:0000259" key="1">
    <source>
        <dbReference type="Pfam" id="PF14216"/>
    </source>
</evidence>
<feature type="domain" description="DUF4326" evidence="1">
    <location>
        <begin position="12"/>
        <end position="103"/>
    </location>
</feature>
<reference evidence="2" key="1">
    <citation type="journal article" date="2021" name="Proc. Natl. Acad. Sci. U.S.A.">
        <title>A Catalog of Tens of Thousands of Viruses from Human Metagenomes Reveals Hidden Associations with Chronic Diseases.</title>
        <authorList>
            <person name="Tisza M.J."/>
            <person name="Buck C.B."/>
        </authorList>
    </citation>
    <scope>NUCLEOTIDE SEQUENCE</scope>
    <source>
        <strain evidence="2">CtNQV2</strain>
    </source>
</reference>
<name>A0A8S5RZX9_9CAUD</name>
<dbReference type="EMBL" id="BK032510">
    <property type="protein sequence ID" value="DAF44232.1"/>
    <property type="molecule type" value="Genomic_DNA"/>
</dbReference>